<reference evidence="4" key="1">
    <citation type="submission" date="2011-02" db="EMBL/GenBank/DDBJ databases">
        <title>The complete genome of Planctomyces brasiliensis DSM 5305.</title>
        <authorList>
            <person name="Lucas S."/>
            <person name="Copeland A."/>
            <person name="Lapidus A."/>
            <person name="Bruce D."/>
            <person name="Goodwin L."/>
            <person name="Pitluck S."/>
            <person name="Kyrpides N."/>
            <person name="Mavromatis K."/>
            <person name="Pagani I."/>
            <person name="Ivanova N."/>
            <person name="Ovchinnikova G."/>
            <person name="Lu M."/>
            <person name="Detter J.C."/>
            <person name="Han C."/>
            <person name="Land M."/>
            <person name="Hauser L."/>
            <person name="Markowitz V."/>
            <person name="Cheng J.-F."/>
            <person name="Hugenholtz P."/>
            <person name="Woyke T."/>
            <person name="Wu D."/>
            <person name="Tindall B."/>
            <person name="Pomrenke H.G."/>
            <person name="Brambilla E."/>
            <person name="Klenk H.-P."/>
            <person name="Eisen J.A."/>
        </authorList>
    </citation>
    <scope>NUCLEOTIDE SEQUENCE [LARGE SCALE GENOMIC DNA]</scope>
    <source>
        <strain evidence="4">ATCC 49424 / DSM 5305 / JCM 21570 / NBRC 103401 / IFAM 1448</strain>
    </source>
</reference>
<dbReference type="Pfam" id="PF13561">
    <property type="entry name" value="adh_short_C2"/>
    <property type="match status" value="1"/>
</dbReference>
<dbReference type="FunFam" id="3.40.50.720:FF:000084">
    <property type="entry name" value="Short-chain dehydrogenase reductase"/>
    <property type="match status" value="1"/>
</dbReference>
<dbReference type="AlphaFoldDB" id="F0SHL7"/>
<dbReference type="KEGG" id="pbs:Plabr_0832"/>
<evidence type="ECO:0000313" key="4">
    <source>
        <dbReference type="Proteomes" id="UP000006860"/>
    </source>
</evidence>
<dbReference type="NCBIfam" id="NF005559">
    <property type="entry name" value="PRK07231.1"/>
    <property type="match status" value="1"/>
</dbReference>
<dbReference type="OrthoDB" id="9804774at2"/>
<dbReference type="Gene3D" id="3.40.50.720">
    <property type="entry name" value="NAD(P)-binding Rossmann-like Domain"/>
    <property type="match status" value="1"/>
</dbReference>
<dbReference type="PRINTS" id="PR00081">
    <property type="entry name" value="GDHRDH"/>
</dbReference>
<dbReference type="InterPro" id="IPR020904">
    <property type="entry name" value="Sc_DH/Rdtase_CS"/>
</dbReference>
<keyword evidence="4" id="KW-1185">Reference proteome</keyword>
<gene>
    <name evidence="3" type="ordered locus">Plabr_0832</name>
</gene>
<name>F0SHL7_RUBBR</name>
<dbReference type="RefSeq" id="WP_013627195.1">
    <property type="nucleotide sequence ID" value="NC_015174.1"/>
</dbReference>
<proteinExistence type="inferred from homology"/>
<dbReference type="InterPro" id="IPR036291">
    <property type="entry name" value="NAD(P)-bd_dom_sf"/>
</dbReference>
<organism evidence="3 4">
    <name type="scientific">Rubinisphaera brasiliensis (strain ATCC 49424 / DSM 5305 / JCM 21570 / IAM 15109 / NBRC 103401 / IFAM 1448)</name>
    <name type="common">Planctomyces brasiliensis</name>
    <dbReference type="NCBI Taxonomy" id="756272"/>
    <lineage>
        <taxon>Bacteria</taxon>
        <taxon>Pseudomonadati</taxon>
        <taxon>Planctomycetota</taxon>
        <taxon>Planctomycetia</taxon>
        <taxon>Planctomycetales</taxon>
        <taxon>Planctomycetaceae</taxon>
        <taxon>Rubinisphaera</taxon>
    </lineage>
</organism>
<comment type="similarity">
    <text evidence="1">Belongs to the short-chain dehydrogenases/reductases (SDR) family.</text>
</comment>
<dbReference type="EMBL" id="CP002546">
    <property type="protein sequence ID" value="ADY58455.1"/>
    <property type="molecule type" value="Genomic_DNA"/>
</dbReference>
<evidence type="ECO:0000256" key="1">
    <source>
        <dbReference type="ARBA" id="ARBA00006484"/>
    </source>
</evidence>
<dbReference type="STRING" id="756272.Plabr_0832"/>
<protein>
    <submittedName>
        <fullName evidence="3">3-oxoacyl-(Acyl-carrier-protein) reductase</fullName>
        <ecNumber evidence="3">1.1.1.100</ecNumber>
    </submittedName>
</protein>
<evidence type="ECO:0000313" key="3">
    <source>
        <dbReference type="EMBL" id="ADY58455.1"/>
    </source>
</evidence>
<accession>F0SHL7</accession>
<sequence>MQVNGKNILITGASRGIGRGCAVEVAKAGANVAINYHSNADAANEVVAEIEALGRKAIAIQADVSKQESVEAMVQETAEKLGSVDCYVSNAVYSDRERMVEADMDGFRRTIDVSMWGAFYGVRAAAQQMLKQGKGGAITVVSSPHAFIPFPGAMAYNMAKAAIDQMAKTAATELAGDKIRVNVVHPGWIDTPGERKFFSEEQLAQGAGNIPLDRLGTPSEIGRAILYTLSDDATYMTGSTLLIDGGITLPWWSNLKDGK</sequence>
<evidence type="ECO:0000256" key="2">
    <source>
        <dbReference type="ARBA" id="ARBA00023002"/>
    </source>
</evidence>
<dbReference type="PROSITE" id="PS00061">
    <property type="entry name" value="ADH_SHORT"/>
    <property type="match status" value="1"/>
</dbReference>
<dbReference type="PANTHER" id="PTHR43639">
    <property type="entry name" value="OXIDOREDUCTASE, SHORT-CHAIN DEHYDROGENASE/REDUCTASE FAMILY (AFU_ORTHOLOGUE AFUA_5G02870)"/>
    <property type="match status" value="1"/>
</dbReference>
<dbReference type="Proteomes" id="UP000006860">
    <property type="component" value="Chromosome"/>
</dbReference>
<dbReference type="InterPro" id="IPR002347">
    <property type="entry name" value="SDR_fam"/>
</dbReference>
<dbReference type="SUPFAM" id="SSF51735">
    <property type="entry name" value="NAD(P)-binding Rossmann-fold domains"/>
    <property type="match status" value="1"/>
</dbReference>
<dbReference type="HOGENOM" id="CLU_010194_1_3_0"/>
<dbReference type="EC" id="1.1.1.100" evidence="3"/>
<dbReference type="GO" id="GO:0004316">
    <property type="term" value="F:3-oxoacyl-[acyl-carrier-protein] reductase (NADPH) activity"/>
    <property type="evidence" value="ECO:0007669"/>
    <property type="project" value="UniProtKB-EC"/>
</dbReference>
<dbReference type="PANTHER" id="PTHR43639:SF1">
    <property type="entry name" value="SHORT-CHAIN DEHYDROGENASE_REDUCTASE FAMILY PROTEIN"/>
    <property type="match status" value="1"/>
</dbReference>
<keyword evidence="2 3" id="KW-0560">Oxidoreductase</keyword>
<dbReference type="eggNOG" id="COG1028">
    <property type="taxonomic scope" value="Bacteria"/>
</dbReference>